<sequence>MGEAGGALVGGLHGELGGDAHAFTGPRHQVQSVRLSPAAAETVFVVRSEELAGGGRVWVPDRRDGVGRGCQSC</sequence>
<gene>
    <name evidence="1" type="ORF">SCMC78_14500</name>
</gene>
<evidence type="ECO:0000313" key="1">
    <source>
        <dbReference type="EMBL" id="BFP51643.1"/>
    </source>
</evidence>
<accession>A0AB33K8X7</accession>
<protein>
    <submittedName>
        <fullName evidence="1">Uncharacterized protein</fullName>
    </submittedName>
</protein>
<reference evidence="1" key="1">
    <citation type="submission" date="2024-07" db="EMBL/GenBank/DDBJ databases">
        <title>Complete genome sequences of cellulolytic bacteria, Kitasatospora sp. CMC57 and Streptomyces sp. CMC78, isolated from Japanese agricultural soil.</title>
        <authorList>
            <person name="Hashimoto T."/>
            <person name="Ito M."/>
            <person name="Iwamoto M."/>
            <person name="Fukahori D."/>
            <person name="Shoda T."/>
            <person name="Sakoda M."/>
            <person name="Morohoshi T."/>
            <person name="Mitsuboshi M."/>
            <person name="Nishizawa T."/>
        </authorList>
    </citation>
    <scope>NUCLEOTIDE SEQUENCE</scope>
    <source>
        <strain evidence="1">CMC78</strain>
    </source>
</reference>
<dbReference type="AlphaFoldDB" id="A0AB33K8X7"/>
<organism evidence="1">
    <name type="scientific">Streptomyces sp. CMC78</name>
    <dbReference type="NCBI Taxonomy" id="3231512"/>
    <lineage>
        <taxon>Bacteria</taxon>
        <taxon>Bacillati</taxon>
        <taxon>Actinomycetota</taxon>
        <taxon>Actinomycetes</taxon>
        <taxon>Kitasatosporales</taxon>
        <taxon>Streptomycetaceae</taxon>
        <taxon>Streptomyces</taxon>
    </lineage>
</organism>
<dbReference type="EMBL" id="AP035884">
    <property type="protein sequence ID" value="BFP51643.1"/>
    <property type="molecule type" value="Genomic_DNA"/>
</dbReference>
<dbReference type="KEGG" id="stcm:SCMC78_14500"/>
<proteinExistence type="predicted"/>
<name>A0AB33K8X7_9ACTN</name>